<keyword evidence="4 10" id="KW-1003">Cell membrane</keyword>
<sequence>MTGPKSSERGAALLSVLLMVSILTVIAATTLDRLAIATKLSGNGNSLTQARMFSYAAENLASTRLEDLLARDAAQTTLEGNWLGKEQIIPIPVGSASATVRDGANCFNLNSLVIETEGRFTQSSIGQEQMVSLMVVLGINENAARPVAAAAADWADSDSIPSPAGAEDDAYQSAATPYRTANRLFAHPSELRAVKGVSPALYAKLRGWICALPEAKLSPLNVNTLLPEQAPLLAMLFPPGQFSPITARSYLAKRPASGYGSLIRFWGAPEMASIEASSPVQGQVKLTSTYFLLRTKVSVGELMLEGESMLAAKSGQVRLIWRSWGEQL</sequence>
<comment type="subcellular location">
    <subcellularLocation>
        <location evidence="1 10">Cell inner membrane</location>
    </subcellularLocation>
</comment>
<dbReference type="PANTHER" id="PTHR38831:SF1">
    <property type="entry name" value="TYPE II SECRETION SYSTEM PROTEIN K-RELATED"/>
    <property type="match status" value="1"/>
</dbReference>
<keyword evidence="14" id="KW-1185">Reference proteome</keyword>
<evidence type="ECO:0000256" key="10">
    <source>
        <dbReference type="PIRNR" id="PIRNR002786"/>
    </source>
</evidence>
<evidence type="ECO:0000256" key="9">
    <source>
        <dbReference type="ARBA" id="ARBA00023136"/>
    </source>
</evidence>
<keyword evidence="8" id="KW-1133">Transmembrane helix</keyword>
<dbReference type="EMBL" id="CP035733">
    <property type="protein sequence ID" value="QGY80277.1"/>
    <property type="molecule type" value="Genomic_DNA"/>
</dbReference>
<dbReference type="InterPro" id="IPR049179">
    <property type="entry name" value="T2SSK_SAM-like_2nd"/>
</dbReference>
<evidence type="ECO:0000256" key="6">
    <source>
        <dbReference type="ARBA" id="ARBA00022692"/>
    </source>
</evidence>
<dbReference type="OrthoDB" id="9788973at2"/>
<dbReference type="RefSeq" id="WP_158899337.1">
    <property type="nucleotide sequence ID" value="NZ_CP035733.1"/>
</dbReference>
<dbReference type="Gene3D" id="3.30.1300.30">
    <property type="entry name" value="GSPII I/J protein-like"/>
    <property type="match status" value="1"/>
</dbReference>
<dbReference type="GO" id="GO:0005886">
    <property type="term" value="C:plasma membrane"/>
    <property type="evidence" value="ECO:0007669"/>
    <property type="project" value="UniProtKB-SubCell"/>
</dbReference>
<dbReference type="AlphaFoldDB" id="A0A6I6L864"/>
<evidence type="ECO:0000259" key="12">
    <source>
        <dbReference type="Pfam" id="PF21687"/>
    </source>
</evidence>
<evidence type="ECO:0000259" key="11">
    <source>
        <dbReference type="Pfam" id="PF03934"/>
    </source>
</evidence>
<accession>A0A6I6L864</accession>
<keyword evidence="7" id="KW-0653">Protein transport</keyword>
<dbReference type="NCBIfam" id="NF037980">
    <property type="entry name" value="T2SS_GspK"/>
    <property type="match status" value="1"/>
</dbReference>
<dbReference type="InterPro" id="IPR038072">
    <property type="entry name" value="GspK_central_sf"/>
</dbReference>
<reference evidence="14" key="1">
    <citation type="submission" date="2019-01" db="EMBL/GenBank/DDBJ databases">
        <title>Sphingorhabdus lacus sp.nov., isolated from an oligotrophic freshwater lake.</title>
        <authorList>
            <person name="Park M."/>
        </authorList>
    </citation>
    <scope>NUCLEOTIDE SEQUENCE [LARGE SCALE GENOMIC DNA]</scope>
    <source>
        <strain evidence="14">IMCC1753</strain>
    </source>
</reference>
<dbReference type="GO" id="GO:0009306">
    <property type="term" value="P:protein secretion"/>
    <property type="evidence" value="ECO:0007669"/>
    <property type="project" value="InterPro"/>
</dbReference>
<evidence type="ECO:0000256" key="4">
    <source>
        <dbReference type="ARBA" id="ARBA00022475"/>
    </source>
</evidence>
<keyword evidence="5 10" id="KW-0997">Cell inner membrane</keyword>
<dbReference type="PANTHER" id="PTHR38831">
    <property type="entry name" value="TYPE II SECRETION SYSTEM PROTEIN K"/>
    <property type="match status" value="1"/>
</dbReference>
<evidence type="ECO:0000313" key="14">
    <source>
        <dbReference type="Proteomes" id="UP000428803"/>
    </source>
</evidence>
<dbReference type="SUPFAM" id="SSF54523">
    <property type="entry name" value="Pili subunits"/>
    <property type="match status" value="1"/>
</dbReference>
<comment type="similarity">
    <text evidence="2 10">Belongs to the GSP K family.</text>
</comment>
<protein>
    <recommendedName>
        <fullName evidence="10">Type II secretion system protein K</fullName>
    </recommendedName>
</protein>
<evidence type="ECO:0000256" key="2">
    <source>
        <dbReference type="ARBA" id="ARBA00007246"/>
    </source>
</evidence>
<keyword evidence="9 10" id="KW-0472">Membrane</keyword>
<evidence type="ECO:0000256" key="3">
    <source>
        <dbReference type="ARBA" id="ARBA00022448"/>
    </source>
</evidence>
<evidence type="ECO:0000313" key="13">
    <source>
        <dbReference type="EMBL" id="QGY80277.1"/>
    </source>
</evidence>
<proteinExistence type="inferred from homology"/>
<organism evidence="13 14">
    <name type="scientific">Sphingorhabdus lacus</name>
    <dbReference type="NCBI Taxonomy" id="392610"/>
    <lineage>
        <taxon>Bacteria</taxon>
        <taxon>Pseudomonadati</taxon>
        <taxon>Pseudomonadota</taxon>
        <taxon>Alphaproteobacteria</taxon>
        <taxon>Sphingomonadales</taxon>
        <taxon>Sphingomonadaceae</taxon>
        <taxon>Sphingorhabdus</taxon>
    </lineage>
</organism>
<keyword evidence="3 10" id="KW-0813">Transport</keyword>
<dbReference type="Proteomes" id="UP000428803">
    <property type="component" value="Chromosome"/>
</dbReference>
<dbReference type="PIRSF" id="PIRSF002786">
    <property type="entry name" value="XcpX"/>
    <property type="match status" value="1"/>
</dbReference>
<evidence type="ECO:0000256" key="7">
    <source>
        <dbReference type="ARBA" id="ARBA00022927"/>
    </source>
</evidence>
<dbReference type="SUPFAM" id="SSF158544">
    <property type="entry name" value="GspK insert domain-like"/>
    <property type="match status" value="2"/>
</dbReference>
<dbReference type="InterPro" id="IPR049031">
    <property type="entry name" value="T2SSK_SAM-like_1st"/>
</dbReference>
<name>A0A6I6L864_9SPHN</name>
<dbReference type="InterPro" id="IPR045584">
    <property type="entry name" value="Pilin-like"/>
</dbReference>
<dbReference type="Pfam" id="PF03934">
    <property type="entry name" value="T2SSK"/>
    <property type="match status" value="1"/>
</dbReference>
<dbReference type="Gene3D" id="1.10.40.60">
    <property type="entry name" value="EpsJ-like"/>
    <property type="match status" value="2"/>
</dbReference>
<dbReference type="KEGG" id="slaa:EUU25_06385"/>
<evidence type="ECO:0000256" key="8">
    <source>
        <dbReference type="ARBA" id="ARBA00022989"/>
    </source>
</evidence>
<keyword evidence="6" id="KW-0812">Transmembrane</keyword>
<evidence type="ECO:0000256" key="5">
    <source>
        <dbReference type="ARBA" id="ARBA00022519"/>
    </source>
</evidence>
<gene>
    <name evidence="13" type="ORF">EUU25_06385</name>
</gene>
<feature type="domain" description="T2SS protein K first SAM-like" evidence="12">
    <location>
        <begin position="105"/>
        <end position="214"/>
    </location>
</feature>
<feature type="domain" description="T2SS protein K second SAM-like" evidence="11">
    <location>
        <begin position="220"/>
        <end position="281"/>
    </location>
</feature>
<evidence type="ECO:0000256" key="1">
    <source>
        <dbReference type="ARBA" id="ARBA00004533"/>
    </source>
</evidence>
<dbReference type="Pfam" id="PF21687">
    <property type="entry name" value="T2SSK_1st"/>
    <property type="match status" value="1"/>
</dbReference>
<dbReference type="InterPro" id="IPR005628">
    <property type="entry name" value="GspK"/>
</dbReference>